<dbReference type="InterPro" id="IPR013083">
    <property type="entry name" value="Znf_RING/FYVE/PHD"/>
</dbReference>
<feature type="chain" id="PRO_5040959821" description="RING-type domain-containing protein" evidence="2">
    <location>
        <begin position="19"/>
        <end position="231"/>
    </location>
</feature>
<dbReference type="Gene3D" id="3.30.40.10">
    <property type="entry name" value="Zinc/RING finger domain, C3HC4 (zinc finger)"/>
    <property type="match status" value="1"/>
</dbReference>
<keyword evidence="1" id="KW-0862">Zinc</keyword>
<dbReference type="OrthoDB" id="8062037at2759"/>
<keyword evidence="1" id="KW-0479">Metal-binding</keyword>
<name>A0A9X0DFP8_9HELO</name>
<evidence type="ECO:0000259" key="3">
    <source>
        <dbReference type="PROSITE" id="PS50089"/>
    </source>
</evidence>
<feature type="signal peptide" evidence="2">
    <location>
        <begin position="1"/>
        <end position="18"/>
    </location>
</feature>
<dbReference type="GO" id="GO:0008270">
    <property type="term" value="F:zinc ion binding"/>
    <property type="evidence" value="ECO:0007669"/>
    <property type="project" value="UniProtKB-KW"/>
</dbReference>
<evidence type="ECO:0000313" key="4">
    <source>
        <dbReference type="EMBL" id="KAJ8060810.1"/>
    </source>
</evidence>
<dbReference type="PROSITE" id="PS50089">
    <property type="entry name" value="ZF_RING_2"/>
    <property type="match status" value="1"/>
</dbReference>
<proteinExistence type="predicted"/>
<dbReference type="SUPFAM" id="SSF57850">
    <property type="entry name" value="RING/U-box"/>
    <property type="match status" value="1"/>
</dbReference>
<evidence type="ECO:0000256" key="2">
    <source>
        <dbReference type="SAM" id="SignalP"/>
    </source>
</evidence>
<accession>A0A9X0DFP8</accession>
<gene>
    <name evidence="4" type="ORF">OCU04_009894</name>
</gene>
<reference evidence="4" key="1">
    <citation type="submission" date="2022-11" db="EMBL/GenBank/DDBJ databases">
        <title>Genome Resource of Sclerotinia nivalis Strain SnTB1, a Plant Pathogen Isolated from American Ginseng.</title>
        <authorList>
            <person name="Fan S."/>
        </authorList>
    </citation>
    <scope>NUCLEOTIDE SEQUENCE</scope>
    <source>
        <strain evidence="4">SnTB1</strain>
    </source>
</reference>
<sequence length="231" mass="26963">MILISVVNILVTIFCSDAKYNAANTWRSDRNDEAVLGAEIQSCCEHWVGYIAEQRRLFARQATFELNAKAALLDVDEFLLQFPNEMPSGPEYERLGWAFIRLERMRVWYLAQQNYYLWEVRQGIPDTKRRYLFDEENINPEILAPVLRADIPPDEICGICHCLLSDREAGGLNGVRRVYCGVHIYHHDCIIRWFKVGDGEHVSCPTCRARRHLLRPPVQEWQIRRVEIEGD</sequence>
<dbReference type="EMBL" id="JAPEIS010000012">
    <property type="protein sequence ID" value="KAJ8060810.1"/>
    <property type="molecule type" value="Genomic_DNA"/>
</dbReference>
<feature type="domain" description="RING-type" evidence="3">
    <location>
        <begin position="157"/>
        <end position="208"/>
    </location>
</feature>
<keyword evidence="1" id="KW-0863">Zinc-finger</keyword>
<comment type="caution">
    <text evidence="4">The sequence shown here is derived from an EMBL/GenBank/DDBJ whole genome shotgun (WGS) entry which is preliminary data.</text>
</comment>
<dbReference type="AlphaFoldDB" id="A0A9X0DFP8"/>
<evidence type="ECO:0000313" key="5">
    <source>
        <dbReference type="Proteomes" id="UP001152300"/>
    </source>
</evidence>
<protein>
    <recommendedName>
        <fullName evidence="3">RING-type domain-containing protein</fullName>
    </recommendedName>
</protein>
<evidence type="ECO:0000256" key="1">
    <source>
        <dbReference type="PROSITE-ProRule" id="PRU00175"/>
    </source>
</evidence>
<dbReference type="InterPro" id="IPR001841">
    <property type="entry name" value="Znf_RING"/>
</dbReference>
<keyword evidence="5" id="KW-1185">Reference proteome</keyword>
<dbReference type="CDD" id="cd16448">
    <property type="entry name" value="RING-H2"/>
    <property type="match status" value="1"/>
</dbReference>
<organism evidence="4 5">
    <name type="scientific">Sclerotinia nivalis</name>
    <dbReference type="NCBI Taxonomy" id="352851"/>
    <lineage>
        <taxon>Eukaryota</taxon>
        <taxon>Fungi</taxon>
        <taxon>Dikarya</taxon>
        <taxon>Ascomycota</taxon>
        <taxon>Pezizomycotina</taxon>
        <taxon>Leotiomycetes</taxon>
        <taxon>Helotiales</taxon>
        <taxon>Sclerotiniaceae</taxon>
        <taxon>Sclerotinia</taxon>
    </lineage>
</organism>
<dbReference type="Proteomes" id="UP001152300">
    <property type="component" value="Unassembled WGS sequence"/>
</dbReference>
<keyword evidence="2" id="KW-0732">Signal</keyword>